<comment type="caution">
    <text evidence="2">The sequence shown here is derived from an EMBL/GenBank/DDBJ whole genome shotgun (WGS) entry which is preliminary data.</text>
</comment>
<organism evidence="2 3">
    <name type="scientific">Myotis myotis</name>
    <name type="common">Greater mouse-eared bat</name>
    <name type="synonym">Vespertilio myotis</name>
    <dbReference type="NCBI Taxonomy" id="51298"/>
    <lineage>
        <taxon>Eukaryota</taxon>
        <taxon>Metazoa</taxon>
        <taxon>Chordata</taxon>
        <taxon>Craniata</taxon>
        <taxon>Vertebrata</taxon>
        <taxon>Euteleostomi</taxon>
        <taxon>Mammalia</taxon>
        <taxon>Eutheria</taxon>
        <taxon>Laurasiatheria</taxon>
        <taxon>Chiroptera</taxon>
        <taxon>Yangochiroptera</taxon>
        <taxon>Vespertilionidae</taxon>
        <taxon>Myotis</taxon>
    </lineage>
</organism>
<evidence type="ECO:0000313" key="3">
    <source>
        <dbReference type="Proteomes" id="UP000527355"/>
    </source>
</evidence>
<evidence type="ECO:0000256" key="1">
    <source>
        <dbReference type="SAM" id="MobiDB-lite"/>
    </source>
</evidence>
<sequence length="193" mass="20812">MPRGAFLPGVSPLPGGPPQEETAETLETLALLFPLHLTPQTMPQASGSQLYLEAGVGECLGFLRPLPLPLFAGIDFLRDLMPHPLQEGEVARQVIECPLTWPLVTCGLSEPGRHSEGFSWVTQRGASFCVFLGESHLGQVSLELPGEPEEEASEVGLEAPRPVGGSEPGILRAPPRPEQHSRWFRFFSPGTAS</sequence>
<evidence type="ECO:0000313" key="2">
    <source>
        <dbReference type="EMBL" id="KAF6330389.1"/>
    </source>
</evidence>
<accession>A0A7J7VZ46</accession>
<name>A0A7J7VZ46_MYOMY</name>
<gene>
    <name evidence="2" type="ORF">mMyoMyo1_012379</name>
</gene>
<reference evidence="2 3" key="1">
    <citation type="journal article" date="2020" name="Nature">
        <title>Six reference-quality genomes reveal evolution of bat adaptations.</title>
        <authorList>
            <person name="Jebb D."/>
            <person name="Huang Z."/>
            <person name="Pippel M."/>
            <person name="Hughes G.M."/>
            <person name="Lavrichenko K."/>
            <person name="Devanna P."/>
            <person name="Winkler S."/>
            <person name="Jermiin L.S."/>
            <person name="Skirmuntt E.C."/>
            <person name="Katzourakis A."/>
            <person name="Burkitt-Gray L."/>
            <person name="Ray D.A."/>
            <person name="Sullivan K.A.M."/>
            <person name="Roscito J.G."/>
            <person name="Kirilenko B.M."/>
            <person name="Davalos L.M."/>
            <person name="Corthals A.P."/>
            <person name="Power M.L."/>
            <person name="Jones G."/>
            <person name="Ransome R.D."/>
            <person name="Dechmann D.K.N."/>
            <person name="Locatelli A.G."/>
            <person name="Puechmaille S.J."/>
            <person name="Fedrigo O."/>
            <person name="Jarvis E.D."/>
            <person name="Hiller M."/>
            <person name="Vernes S.C."/>
            <person name="Myers E.W."/>
            <person name="Teeling E.C."/>
        </authorList>
    </citation>
    <scope>NUCLEOTIDE SEQUENCE [LARGE SCALE GENOMIC DNA]</scope>
    <source>
        <strain evidence="2">MMyoMyo1</strain>
        <tissue evidence="2">Flight muscle</tissue>
    </source>
</reference>
<feature type="region of interest" description="Disordered" evidence="1">
    <location>
        <begin position="146"/>
        <end position="176"/>
    </location>
</feature>
<dbReference type="AlphaFoldDB" id="A0A7J7VZ46"/>
<feature type="region of interest" description="Disordered" evidence="1">
    <location>
        <begin position="1"/>
        <end position="21"/>
    </location>
</feature>
<protein>
    <submittedName>
        <fullName evidence="2">Uncharacterized protein</fullName>
    </submittedName>
</protein>
<keyword evidence="3" id="KW-1185">Reference proteome</keyword>
<dbReference type="Proteomes" id="UP000527355">
    <property type="component" value="Unassembled WGS sequence"/>
</dbReference>
<dbReference type="EMBL" id="JABWUV010000009">
    <property type="protein sequence ID" value="KAF6330389.1"/>
    <property type="molecule type" value="Genomic_DNA"/>
</dbReference>
<proteinExistence type="predicted"/>